<evidence type="ECO:0000256" key="2">
    <source>
        <dbReference type="ARBA" id="ARBA00005378"/>
    </source>
</evidence>
<dbReference type="FunFam" id="1.10.8.60:FF:000012">
    <property type="entry name" value="Replication factor C subunit 4"/>
    <property type="match status" value="1"/>
</dbReference>
<dbReference type="FunFam" id="3.40.50.300:FF:000107">
    <property type="entry name" value="Replication factor C subunit 4"/>
    <property type="match status" value="1"/>
</dbReference>
<evidence type="ECO:0000259" key="8">
    <source>
        <dbReference type="SMART" id="SM00382"/>
    </source>
</evidence>
<evidence type="ECO:0000313" key="9">
    <source>
        <dbReference type="EMBL" id="CDS08295.1"/>
    </source>
</evidence>
<sequence>MVNALWTTLVFERSFTNRQGIDRLEKYRPILLKDIVGNQDTVLRLQVIARDGNMPNLILAGLPGIGKTTSVLCLAHELLGSAYKDAVLELNASDERGIDMVRDRIKHFAQKKVTLPQGRHKIIILDEADSMTGGAQQALRRTMEIYSNTTRFVFACNQSNKIIEPIQSRCAILRYNKLTDAEVLSRLQDICKRENVDATNDGMEALIFTADGDMRQAINNLQSTYYGFKQVNAQNVYKVCDEPHPAVLQRILTSCADGNVKEADRTMRDLYDLGYSSLDIITTLSRVLKNMRTLDEGLRLDLLKASEIGLTHMRITDGHQSVLQLSGMIARLCRIAKDSSISF</sequence>
<dbReference type="Pfam" id="PF08542">
    <property type="entry name" value="Rep_fac_C"/>
    <property type="match status" value="1"/>
</dbReference>
<dbReference type="GO" id="GO:0016887">
    <property type="term" value="F:ATP hydrolysis activity"/>
    <property type="evidence" value="ECO:0007669"/>
    <property type="project" value="InterPro"/>
</dbReference>
<comment type="similarity">
    <text evidence="2">Belongs to the activator 1 small subunits family.</text>
</comment>
<evidence type="ECO:0000256" key="3">
    <source>
        <dbReference type="ARBA" id="ARBA00022705"/>
    </source>
</evidence>
<proteinExistence type="inferred from homology"/>
<reference evidence="9" key="1">
    <citation type="journal article" date="2014" name="Genome Announc.">
        <title>De novo whole-genome sequence and genome annotation of Lichtheimia ramosa.</title>
        <authorList>
            <person name="Linde J."/>
            <person name="Schwartze V."/>
            <person name="Binder U."/>
            <person name="Lass-Florl C."/>
            <person name="Voigt K."/>
            <person name="Horn F."/>
        </authorList>
    </citation>
    <scope>NUCLEOTIDE SEQUENCE</scope>
    <source>
        <strain evidence="9">JMRC FSU:6197</strain>
    </source>
</reference>
<dbReference type="SMART" id="SM00382">
    <property type="entry name" value="AAA"/>
    <property type="match status" value="1"/>
</dbReference>
<dbReference type="InterPro" id="IPR008921">
    <property type="entry name" value="DNA_pol3_clamp-load_cplx_C"/>
</dbReference>
<dbReference type="OrthoDB" id="4199794at2759"/>
<comment type="subcellular location">
    <subcellularLocation>
        <location evidence="1">Nucleus</location>
    </subcellularLocation>
</comment>
<dbReference type="GO" id="GO:0031389">
    <property type="term" value="C:Rad17 RFC-like complex"/>
    <property type="evidence" value="ECO:0007669"/>
    <property type="project" value="EnsemblFungi"/>
</dbReference>
<keyword evidence="6" id="KW-0539">Nucleus</keyword>
<dbReference type="GO" id="GO:0005829">
    <property type="term" value="C:cytosol"/>
    <property type="evidence" value="ECO:0007669"/>
    <property type="project" value="EnsemblFungi"/>
</dbReference>
<dbReference type="CDD" id="cd00009">
    <property type="entry name" value="AAA"/>
    <property type="match status" value="1"/>
</dbReference>
<dbReference type="AlphaFoldDB" id="A0A077WLE7"/>
<keyword evidence="5" id="KW-0067">ATP-binding</keyword>
<dbReference type="GO" id="GO:0031390">
    <property type="term" value="C:Ctf18 RFC-like complex"/>
    <property type="evidence" value="ECO:0007669"/>
    <property type="project" value="EnsemblFungi"/>
</dbReference>
<dbReference type="GO" id="GO:0006272">
    <property type="term" value="P:leading strand elongation"/>
    <property type="evidence" value="ECO:0007669"/>
    <property type="project" value="EnsemblFungi"/>
</dbReference>
<accession>A0A077WLE7</accession>
<dbReference type="Pfam" id="PF00004">
    <property type="entry name" value="AAA"/>
    <property type="match status" value="1"/>
</dbReference>
<dbReference type="FunFam" id="1.20.272.10:FF:000015">
    <property type="entry name" value="Replication factor C subunit 4"/>
    <property type="match status" value="1"/>
</dbReference>
<dbReference type="GO" id="GO:0005524">
    <property type="term" value="F:ATP binding"/>
    <property type="evidence" value="ECO:0007669"/>
    <property type="project" value="UniProtKB-KW"/>
</dbReference>
<feature type="domain" description="AAA+ ATPase" evidence="8">
    <location>
        <begin position="53"/>
        <end position="179"/>
    </location>
</feature>
<evidence type="ECO:0000256" key="7">
    <source>
        <dbReference type="ARBA" id="ARBA00070186"/>
    </source>
</evidence>
<dbReference type="GO" id="GO:0003689">
    <property type="term" value="F:DNA clamp loader activity"/>
    <property type="evidence" value="ECO:0007669"/>
    <property type="project" value="EnsemblFungi"/>
</dbReference>
<evidence type="ECO:0000256" key="1">
    <source>
        <dbReference type="ARBA" id="ARBA00004123"/>
    </source>
</evidence>
<protein>
    <recommendedName>
        <fullName evidence="7">Replication factor C subunit 4</fullName>
    </recommendedName>
</protein>
<dbReference type="SUPFAM" id="SSF52540">
    <property type="entry name" value="P-loop containing nucleoside triphosphate hydrolases"/>
    <property type="match status" value="1"/>
</dbReference>
<dbReference type="InterPro" id="IPR003593">
    <property type="entry name" value="AAA+_ATPase"/>
</dbReference>
<organism evidence="9">
    <name type="scientific">Lichtheimia ramosa</name>
    <dbReference type="NCBI Taxonomy" id="688394"/>
    <lineage>
        <taxon>Eukaryota</taxon>
        <taxon>Fungi</taxon>
        <taxon>Fungi incertae sedis</taxon>
        <taxon>Mucoromycota</taxon>
        <taxon>Mucoromycotina</taxon>
        <taxon>Mucoromycetes</taxon>
        <taxon>Mucorales</taxon>
        <taxon>Lichtheimiaceae</taxon>
        <taxon>Lichtheimia</taxon>
    </lineage>
</organism>
<keyword evidence="4" id="KW-0547">Nucleotide-binding</keyword>
<dbReference type="NCBIfam" id="NF001679">
    <property type="entry name" value="PRK00440.1"/>
    <property type="match status" value="1"/>
</dbReference>
<gene>
    <name evidence="9" type="ORF">LRAMOSA02243</name>
</gene>
<name>A0A077WLE7_9FUNG</name>
<evidence type="ECO:0000256" key="6">
    <source>
        <dbReference type="ARBA" id="ARBA00023242"/>
    </source>
</evidence>
<dbReference type="Gene3D" id="3.40.50.300">
    <property type="entry name" value="P-loop containing nucleotide triphosphate hydrolases"/>
    <property type="match status" value="1"/>
</dbReference>
<dbReference type="SUPFAM" id="SSF48019">
    <property type="entry name" value="post-AAA+ oligomerization domain-like"/>
    <property type="match status" value="1"/>
</dbReference>
<dbReference type="Gene3D" id="1.20.272.10">
    <property type="match status" value="1"/>
</dbReference>
<dbReference type="PANTHER" id="PTHR11669:SF5">
    <property type="entry name" value="REPLICATION FACTOR C SUBUNIT 2"/>
    <property type="match status" value="1"/>
</dbReference>
<evidence type="ECO:0000256" key="5">
    <source>
        <dbReference type="ARBA" id="ARBA00022840"/>
    </source>
</evidence>
<keyword evidence="3" id="KW-0235">DNA replication</keyword>
<dbReference type="GO" id="GO:1902983">
    <property type="term" value="P:DNA strand elongation involved in mitotic DNA replication"/>
    <property type="evidence" value="ECO:0007669"/>
    <property type="project" value="EnsemblFungi"/>
</dbReference>
<dbReference type="GO" id="GO:0005663">
    <property type="term" value="C:DNA replication factor C complex"/>
    <property type="evidence" value="ECO:0007669"/>
    <property type="project" value="EnsemblFungi"/>
</dbReference>
<dbReference type="CDD" id="cd18140">
    <property type="entry name" value="HLD_clamp_RFC"/>
    <property type="match status" value="1"/>
</dbReference>
<dbReference type="GO" id="GO:0031391">
    <property type="term" value="C:Elg1 RFC-like complex"/>
    <property type="evidence" value="ECO:0007669"/>
    <property type="project" value="EnsemblFungi"/>
</dbReference>
<dbReference type="InterPro" id="IPR013748">
    <property type="entry name" value="Rep_factorC_C"/>
</dbReference>
<dbReference type="InterPro" id="IPR003959">
    <property type="entry name" value="ATPase_AAA_core"/>
</dbReference>
<dbReference type="InterPro" id="IPR050238">
    <property type="entry name" value="DNA_Rep/Repair_Clamp_Loader"/>
</dbReference>
<dbReference type="InterPro" id="IPR047854">
    <property type="entry name" value="RFC_lid"/>
</dbReference>
<dbReference type="GO" id="GO:0003677">
    <property type="term" value="F:DNA binding"/>
    <property type="evidence" value="ECO:0007669"/>
    <property type="project" value="InterPro"/>
</dbReference>
<dbReference type="InterPro" id="IPR027417">
    <property type="entry name" value="P-loop_NTPase"/>
</dbReference>
<dbReference type="PANTHER" id="PTHR11669">
    <property type="entry name" value="REPLICATION FACTOR C / DNA POLYMERASE III GAMMA-TAU SUBUNIT"/>
    <property type="match status" value="1"/>
</dbReference>
<dbReference type="Gene3D" id="1.10.8.60">
    <property type="match status" value="1"/>
</dbReference>
<dbReference type="GO" id="GO:0070914">
    <property type="term" value="P:UV-damage excision repair"/>
    <property type="evidence" value="ECO:0007669"/>
    <property type="project" value="EnsemblFungi"/>
</dbReference>
<evidence type="ECO:0000256" key="4">
    <source>
        <dbReference type="ARBA" id="ARBA00022741"/>
    </source>
</evidence>
<dbReference type="EMBL" id="LK023324">
    <property type="protein sequence ID" value="CDS08295.1"/>
    <property type="molecule type" value="Genomic_DNA"/>
</dbReference>
<dbReference type="GO" id="GO:0007062">
    <property type="term" value="P:sister chromatid cohesion"/>
    <property type="evidence" value="ECO:0007669"/>
    <property type="project" value="EnsemblFungi"/>
</dbReference>
<dbReference type="Pfam" id="PF21960">
    <property type="entry name" value="RCF1-5-like_lid"/>
    <property type="match status" value="1"/>
</dbReference>